<dbReference type="AlphaFoldDB" id="A0AAD5H655"/>
<keyword evidence="3" id="KW-1185">Reference proteome</keyword>
<feature type="region of interest" description="Disordered" evidence="1">
    <location>
        <begin position="163"/>
        <end position="185"/>
    </location>
</feature>
<evidence type="ECO:0000313" key="2">
    <source>
        <dbReference type="EMBL" id="KAI7841640.1"/>
    </source>
</evidence>
<dbReference type="Proteomes" id="UP001205105">
    <property type="component" value="Unassembled WGS sequence"/>
</dbReference>
<feature type="compositionally biased region" description="Basic and acidic residues" evidence="1">
    <location>
        <begin position="87"/>
        <end position="111"/>
    </location>
</feature>
<dbReference type="InterPro" id="IPR049226">
    <property type="entry name" value="DUF6823"/>
</dbReference>
<accession>A0AAD5H655</accession>
<dbReference type="EMBL" id="JADXDR010000061">
    <property type="protein sequence ID" value="KAI7841640.1"/>
    <property type="molecule type" value="Genomic_DNA"/>
</dbReference>
<proteinExistence type="predicted"/>
<evidence type="ECO:0000256" key="1">
    <source>
        <dbReference type="SAM" id="MobiDB-lite"/>
    </source>
</evidence>
<sequence>MQLTQRQCFTPAALGQQRRGRRAAAPAARPAALFGWGSKDNEKEQEKEEQFRKQQEVLQRRRSNSWQAEVRERRAEVSRYMQDPAYKKQVDEEKRARFKARKEQEARENPEPKFGIIIPLAPFGMADYDGGERFDLRLPYVDQGDPDQELANDPLGLKQLGRAFGIGKKKGNNGGDAAQGKRKGK</sequence>
<protein>
    <submittedName>
        <fullName evidence="2">Uncharacterized protein</fullName>
    </submittedName>
</protein>
<feature type="compositionally biased region" description="Low complexity" evidence="1">
    <location>
        <begin position="12"/>
        <end position="33"/>
    </location>
</feature>
<comment type="caution">
    <text evidence="2">The sequence shown here is derived from an EMBL/GenBank/DDBJ whole genome shotgun (WGS) entry which is preliminary data.</text>
</comment>
<gene>
    <name evidence="2" type="ORF">COHA_004660</name>
</gene>
<evidence type="ECO:0000313" key="3">
    <source>
        <dbReference type="Proteomes" id="UP001205105"/>
    </source>
</evidence>
<organism evidence="2 3">
    <name type="scientific">Chlorella ohadii</name>
    <dbReference type="NCBI Taxonomy" id="2649997"/>
    <lineage>
        <taxon>Eukaryota</taxon>
        <taxon>Viridiplantae</taxon>
        <taxon>Chlorophyta</taxon>
        <taxon>core chlorophytes</taxon>
        <taxon>Trebouxiophyceae</taxon>
        <taxon>Chlorellales</taxon>
        <taxon>Chlorellaceae</taxon>
        <taxon>Chlorella clade</taxon>
        <taxon>Chlorella</taxon>
    </lineage>
</organism>
<reference evidence="2" key="1">
    <citation type="submission" date="2020-11" db="EMBL/GenBank/DDBJ databases">
        <title>Chlorella ohadii genome sequencing and assembly.</title>
        <authorList>
            <person name="Murik O."/>
            <person name="Treves H."/>
            <person name="Kedem I."/>
            <person name="Shotland Y."/>
            <person name="Kaplan A."/>
        </authorList>
    </citation>
    <scope>NUCLEOTIDE SEQUENCE</scope>
    <source>
        <strain evidence="2">1</strain>
    </source>
</reference>
<name>A0AAD5H655_9CHLO</name>
<dbReference type="Pfam" id="PF20709">
    <property type="entry name" value="DUF6823"/>
    <property type="match status" value="1"/>
</dbReference>
<feature type="region of interest" description="Disordered" evidence="1">
    <location>
        <begin position="87"/>
        <end position="113"/>
    </location>
</feature>
<feature type="region of interest" description="Disordered" evidence="1">
    <location>
        <begin position="1"/>
        <end position="70"/>
    </location>
</feature>
<feature type="compositionally biased region" description="Basic and acidic residues" evidence="1">
    <location>
        <begin position="39"/>
        <end position="59"/>
    </location>
</feature>